<name>A0A3B0SLW3_9ZZZZ</name>
<accession>A0A3B0SLW3</accession>
<dbReference type="EMBL" id="UOEC01000130">
    <property type="protein sequence ID" value="VAV95865.1"/>
    <property type="molecule type" value="Genomic_DNA"/>
</dbReference>
<proteinExistence type="predicted"/>
<sequence>MSNVIDLSKVRVERDRNRRLQSEGTGCIVLVTSSGKIAAFLGHPDTETGDAIFVDEHEAFYGPMSRTRDLAEKLRQTPSALLMAMGGFHLEAVSA</sequence>
<reference evidence="1" key="1">
    <citation type="submission" date="2018-06" db="EMBL/GenBank/DDBJ databases">
        <authorList>
            <person name="Zhirakovskaya E."/>
        </authorList>
    </citation>
    <scope>NUCLEOTIDE SEQUENCE</scope>
</reference>
<evidence type="ECO:0000313" key="1">
    <source>
        <dbReference type="EMBL" id="VAV95865.1"/>
    </source>
</evidence>
<protein>
    <submittedName>
        <fullName evidence="1">Uncharacterized protein</fullName>
    </submittedName>
</protein>
<organism evidence="1">
    <name type="scientific">hydrothermal vent metagenome</name>
    <dbReference type="NCBI Taxonomy" id="652676"/>
    <lineage>
        <taxon>unclassified sequences</taxon>
        <taxon>metagenomes</taxon>
        <taxon>ecological metagenomes</taxon>
    </lineage>
</organism>
<dbReference type="AlphaFoldDB" id="A0A3B0SLW3"/>
<gene>
    <name evidence="1" type="ORF">MNBD_ALPHA08-2456</name>
</gene>